<dbReference type="AlphaFoldDB" id="A0A518HV37"/>
<keyword evidence="3" id="KW-1185">Reference proteome</keyword>
<organism evidence="2 3">
    <name type="scientific">Stieleria neptunia</name>
    <dbReference type="NCBI Taxonomy" id="2527979"/>
    <lineage>
        <taxon>Bacteria</taxon>
        <taxon>Pseudomonadati</taxon>
        <taxon>Planctomycetota</taxon>
        <taxon>Planctomycetia</taxon>
        <taxon>Pirellulales</taxon>
        <taxon>Pirellulaceae</taxon>
        <taxon>Stieleria</taxon>
    </lineage>
</organism>
<proteinExistence type="predicted"/>
<evidence type="ECO:0000256" key="1">
    <source>
        <dbReference type="SAM" id="SignalP"/>
    </source>
</evidence>
<name>A0A518HV37_9BACT</name>
<gene>
    <name evidence="2" type="ORF">Enr13x_44920</name>
</gene>
<protein>
    <recommendedName>
        <fullName evidence="4">Carboxypeptidase regulatory-like domain-containing protein</fullName>
    </recommendedName>
</protein>
<reference evidence="2 3" key="1">
    <citation type="submission" date="2019-03" db="EMBL/GenBank/DDBJ databases">
        <title>Deep-cultivation of Planctomycetes and their phenomic and genomic characterization uncovers novel biology.</title>
        <authorList>
            <person name="Wiegand S."/>
            <person name="Jogler M."/>
            <person name="Boedeker C."/>
            <person name="Pinto D."/>
            <person name="Vollmers J."/>
            <person name="Rivas-Marin E."/>
            <person name="Kohn T."/>
            <person name="Peeters S.H."/>
            <person name="Heuer A."/>
            <person name="Rast P."/>
            <person name="Oberbeckmann S."/>
            <person name="Bunk B."/>
            <person name="Jeske O."/>
            <person name="Meyerdierks A."/>
            <person name="Storesund J.E."/>
            <person name="Kallscheuer N."/>
            <person name="Luecker S."/>
            <person name="Lage O.M."/>
            <person name="Pohl T."/>
            <person name="Merkel B.J."/>
            <person name="Hornburger P."/>
            <person name="Mueller R.-W."/>
            <person name="Bruemmer F."/>
            <person name="Labrenz M."/>
            <person name="Spormann A.M."/>
            <person name="Op den Camp H."/>
            <person name="Overmann J."/>
            <person name="Amann R."/>
            <person name="Jetten M.S.M."/>
            <person name="Mascher T."/>
            <person name="Medema M.H."/>
            <person name="Devos D.P."/>
            <person name="Kaster A.-K."/>
            <person name="Ovreas L."/>
            <person name="Rohde M."/>
            <person name="Galperin M.Y."/>
            <person name="Jogler C."/>
        </authorList>
    </citation>
    <scope>NUCLEOTIDE SEQUENCE [LARGE SCALE GENOMIC DNA]</scope>
    <source>
        <strain evidence="2 3">Enr13</strain>
    </source>
</reference>
<dbReference type="PROSITE" id="PS51257">
    <property type="entry name" value="PROKAR_LIPOPROTEIN"/>
    <property type="match status" value="1"/>
</dbReference>
<dbReference type="Proteomes" id="UP000319004">
    <property type="component" value="Chromosome"/>
</dbReference>
<dbReference type="RefSeq" id="WP_145388934.1">
    <property type="nucleotide sequence ID" value="NZ_CP037423.1"/>
</dbReference>
<feature type="signal peptide" evidence="1">
    <location>
        <begin position="1"/>
        <end position="26"/>
    </location>
</feature>
<dbReference type="KEGG" id="snep:Enr13x_44920"/>
<dbReference type="EMBL" id="CP037423">
    <property type="protein sequence ID" value="QDV44624.1"/>
    <property type="molecule type" value="Genomic_DNA"/>
</dbReference>
<evidence type="ECO:0000313" key="3">
    <source>
        <dbReference type="Proteomes" id="UP000319004"/>
    </source>
</evidence>
<keyword evidence="1" id="KW-0732">Signal</keyword>
<evidence type="ECO:0000313" key="2">
    <source>
        <dbReference type="EMBL" id="QDV44624.1"/>
    </source>
</evidence>
<evidence type="ECO:0008006" key="4">
    <source>
        <dbReference type="Google" id="ProtNLM"/>
    </source>
</evidence>
<feature type="chain" id="PRO_5022072144" description="Carboxypeptidase regulatory-like domain-containing protein" evidence="1">
    <location>
        <begin position="27"/>
        <end position="150"/>
    </location>
</feature>
<sequence precursor="true">MNHNRPVLNNLPYSAATFCLTMVALAVGCTPPSQPSVTATGTVHVGGEPLSGAVVTLEPMRQTTGPNASAPVFDGKFQVPAAAGLHGGTYRVRVAMIPAELLGGLPAQQAASLPPADAVIDPAFDAESQLTCELKPGQPNVLAFAVEFLK</sequence>
<dbReference type="OrthoDB" id="270810at2"/>
<accession>A0A518HV37</accession>